<evidence type="ECO:0000313" key="3">
    <source>
        <dbReference type="Proteomes" id="UP000434580"/>
    </source>
</evidence>
<dbReference type="OrthoDB" id="9815328at2"/>
<organism evidence="2 3">
    <name type="scientific">BD1-7 clade bacterium</name>
    <dbReference type="NCBI Taxonomy" id="2029982"/>
    <lineage>
        <taxon>Bacteria</taxon>
        <taxon>Pseudomonadati</taxon>
        <taxon>Pseudomonadota</taxon>
        <taxon>Gammaproteobacteria</taxon>
        <taxon>Cellvibrionales</taxon>
        <taxon>Spongiibacteraceae</taxon>
        <taxon>BD1-7 clade</taxon>
    </lineage>
</organism>
<feature type="signal peptide" evidence="1">
    <location>
        <begin position="1"/>
        <end position="19"/>
    </location>
</feature>
<evidence type="ECO:0000256" key="1">
    <source>
        <dbReference type="SAM" id="SignalP"/>
    </source>
</evidence>
<protein>
    <submittedName>
        <fullName evidence="2">Uncharacterized protein</fullName>
    </submittedName>
</protein>
<gene>
    <name evidence="2" type="ORF">DPBNPPHM_01017</name>
</gene>
<name>A0A5S9PJ58_9GAMM</name>
<dbReference type="Proteomes" id="UP000434580">
    <property type="component" value="Unassembled WGS sequence"/>
</dbReference>
<accession>A0A5S9PJ58</accession>
<dbReference type="AlphaFoldDB" id="A0A5S9PJ58"/>
<feature type="chain" id="PRO_5030138039" evidence="1">
    <location>
        <begin position="20"/>
        <end position="137"/>
    </location>
</feature>
<sequence>MKKLIVLCFLMIPMLGMTADSSAYDKPIVISSLLKKPLAAVLHGMNDHGWIVKDQKPGQVVALLDYRQRQITVDINYTKNEISFAPVSSRKLNCSGTAEQCPIEDAYYQAWRSNLRSSIKNAADDMTKKAMKALEKE</sequence>
<reference evidence="2 3" key="1">
    <citation type="submission" date="2019-11" db="EMBL/GenBank/DDBJ databases">
        <authorList>
            <person name="Holert J."/>
        </authorList>
    </citation>
    <scope>NUCLEOTIDE SEQUENCE [LARGE SCALE GENOMIC DNA]</scope>
    <source>
        <strain evidence="2">BC5_2</strain>
    </source>
</reference>
<keyword evidence="1" id="KW-0732">Signal</keyword>
<proteinExistence type="predicted"/>
<dbReference type="EMBL" id="CACSII010000012">
    <property type="protein sequence ID" value="CAA0104011.1"/>
    <property type="molecule type" value="Genomic_DNA"/>
</dbReference>
<evidence type="ECO:0000313" key="2">
    <source>
        <dbReference type="EMBL" id="CAA0104011.1"/>
    </source>
</evidence>